<dbReference type="EMBL" id="KF900985">
    <property type="protein sequence ID" value="AIF13830.1"/>
    <property type="molecule type" value="Genomic_DNA"/>
</dbReference>
<dbReference type="InterPro" id="IPR000182">
    <property type="entry name" value="GNAT_dom"/>
</dbReference>
<keyword evidence="2" id="KW-0808">Transferase</keyword>
<dbReference type="AlphaFoldDB" id="A0A075HF54"/>
<protein>
    <submittedName>
        <fullName evidence="2">Acetyltransferases</fullName>
    </submittedName>
</protein>
<dbReference type="InterPro" id="IPR016181">
    <property type="entry name" value="Acyl_CoA_acyltransferase"/>
</dbReference>
<accession>A0A075HF54</accession>
<organism evidence="2">
    <name type="scientific">uncultured marine group II/III euryarchaeote KM3_64_C08</name>
    <dbReference type="NCBI Taxonomy" id="1456479"/>
    <lineage>
        <taxon>Archaea</taxon>
        <taxon>Methanobacteriati</taxon>
        <taxon>Methanobacteriota</taxon>
        <taxon>environmental samples</taxon>
    </lineage>
</organism>
<dbReference type="Pfam" id="PF00583">
    <property type="entry name" value="Acetyltransf_1"/>
    <property type="match status" value="1"/>
</dbReference>
<dbReference type="Gene3D" id="3.40.630.30">
    <property type="match status" value="1"/>
</dbReference>
<dbReference type="GO" id="GO:0016747">
    <property type="term" value="F:acyltransferase activity, transferring groups other than amino-acyl groups"/>
    <property type="evidence" value="ECO:0007669"/>
    <property type="project" value="InterPro"/>
</dbReference>
<proteinExistence type="predicted"/>
<reference evidence="2" key="1">
    <citation type="journal article" date="2014" name="Genome Biol. Evol.">
        <title>Pangenome evidence for extensive interdomain horizontal transfer affecting lineage core and shell genes in uncultured planktonic thaumarchaeota and euryarchaeota.</title>
        <authorList>
            <person name="Deschamps P."/>
            <person name="Zivanovic Y."/>
            <person name="Moreira D."/>
            <person name="Rodriguez-Valera F."/>
            <person name="Lopez-Garcia P."/>
        </authorList>
    </citation>
    <scope>NUCLEOTIDE SEQUENCE</scope>
</reference>
<evidence type="ECO:0000313" key="2">
    <source>
        <dbReference type="EMBL" id="AIF13830.1"/>
    </source>
</evidence>
<evidence type="ECO:0000259" key="1">
    <source>
        <dbReference type="PROSITE" id="PS51186"/>
    </source>
</evidence>
<name>A0A075HF54_9EURY</name>
<dbReference type="SUPFAM" id="SSF55729">
    <property type="entry name" value="Acyl-CoA N-acyltransferases (Nat)"/>
    <property type="match status" value="1"/>
</dbReference>
<sequence>MVNPAGRNNLRIRTATSMRNHRGRGPMTEFAWRRYPDAAQALDEAAWRRCSQLIEECTGEYYQSEQLQRLPLDEVFGCLVLEADNRPGRPLGLLFSMRLDEITARVLLFLVEADLQAIGHGGKGWGEFVLRARQEGIDSVQLEVREDNLDGQRFYRRFGLEAIGYLESYYRDGGEGLLMRGPLVKRPQQIG</sequence>
<feature type="domain" description="N-acetyltransferase" evidence="1">
    <location>
        <begin position="37"/>
        <end position="184"/>
    </location>
</feature>
<dbReference type="PROSITE" id="PS51186">
    <property type="entry name" value="GNAT"/>
    <property type="match status" value="1"/>
</dbReference>